<dbReference type="AlphaFoldDB" id="A0A859CUA9"/>
<dbReference type="Proteomes" id="UP000509371">
    <property type="component" value="Chromosome"/>
</dbReference>
<dbReference type="InterPro" id="IPR025391">
    <property type="entry name" value="DUF4123"/>
</dbReference>
<reference evidence="2 3" key="1">
    <citation type="submission" date="2020-06" db="EMBL/GenBank/DDBJ databases">
        <authorList>
            <person name="Voronona O.L."/>
            <person name="Aksenova E.I."/>
            <person name="Kunda M.S."/>
            <person name="Semenov A.N."/>
            <person name="Ryzhova N."/>
        </authorList>
    </citation>
    <scope>NUCLEOTIDE SEQUENCE [LARGE SCALE GENOMIC DNA]</scope>
    <source>
        <strain evidence="2 3">MPKMM3633</strain>
    </source>
</reference>
<protein>
    <recommendedName>
        <fullName evidence="1">DUF4123 domain-containing protein</fullName>
    </recommendedName>
</protein>
<evidence type="ECO:0000259" key="1">
    <source>
        <dbReference type="Pfam" id="PF13503"/>
    </source>
</evidence>
<dbReference type="RefSeq" id="WP_176334766.1">
    <property type="nucleotide sequence ID" value="NZ_BAAAEF010000013.1"/>
</dbReference>
<name>A0A859CUA9_9GAMM</name>
<accession>A0A859CUA9</accession>
<evidence type="ECO:0000313" key="3">
    <source>
        <dbReference type="Proteomes" id="UP000509371"/>
    </source>
</evidence>
<proteinExistence type="predicted"/>
<dbReference type="EMBL" id="CP054301">
    <property type="protein sequence ID" value="QKK79847.1"/>
    <property type="molecule type" value="Genomic_DNA"/>
</dbReference>
<sequence>MNTSDTFHLQAGSLQPNLQHYLIANRLPGSMPNLMADMYAHNGGADNAILYLNSELSELLEVSPYVIRVHEGDFVLKQYERNAVVQNGWSGIVISVADTTSFDELLMHLRQRLLVLFSSDRKGVLHFSNPNVANYWFGEADTNETAVWLGPIKKIWWYGANNSPNQALWCHIWNLSDAPPVDTSPPPSLWSITESQKAALELKKVDKVLAEFFLSASISVKSSQQWLRYRSFFCDASTLGLVERDHVYQYLLLCNEHDHTNENLDDNFREVGADGNNLDKSLIESLDVAFIQTLSESKKLHHIKTRLKRDRSYANG</sequence>
<evidence type="ECO:0000313" key="2">
    <source>
        <dbReference type="EMBL" id="QKK79847.1"/>
    </source>
</evidence>
<gene>
    <name evidence="2" type="ORF">MP3633_1112</name>
</gene>
<organism evidence="2 3">
    <name type="scientific">Marinomonas primoryensis</name>
    <dbReference type="NCBI Taxonomy" id="178399"/>
    <lineage>
        <taxon>Bacteria</taxon>
        <taxon>Pseudomonadati</taxon>
        <taxon>Pseudomonadota</taxon>
        <taxon>Gammaproteobacteria</taxon>
        <taxon>Oceanospirillales</taxon>
        <taxon>Oceanospirillaceae</taxon>
        <taxon>Marinomonas</taxon>
    </lineage>
</organism>
<dbReference type="Pfam" id="PF13503">
    <property type="entry name" value="DUF4123"/>
    <property type="match status" value="1"/>
</dbReference>
<feature type="domain" description="DUF4123" evidence="1">
    <location>
        <begin position="21"/>
        <end position="142"/>
    </location>
</feature>
<dbReference type="KEGG" id="mpri:MP3633_1112"/>